<organism evidence="2 3">
    <name type="scientific">Fibrivirga algicola</name>
    <dbReference type="NCBI Taxonomy" id="2950420"/>
    <lineage>
        <taxon>Bacteria</taxon>
        <taxon>Pseudomonadati</taxon>
        <taxon>Bacteroidota</taxon>
        <taxon>Cytophagia</taxon>
        <taxon>Cytophagales</taxon>
        <taxon>Spirosomataceae</taxon>
        <taxon>Fibrivirga</taxon>
    </lineage>
</organism>
<dbReference type="InterPro" id="IPR014922">
    <property type="entry name" value="YdhG-like"/>
</dbReference>
<reference evidence="3" key="1">
    <citation type="submission" date="2019-09" db="EMBL/GenBank/DDBJ databases">
        <authorList>
            <person name="Jung D.-H."/>
        </authorList>
    </citation>
    <scope>NUCLEOTIDE SEQUENCE [LARGE SCALE GENOMIC DNA]</scope>
    <source>
        <strain evidence="3">JA-25</strain>
    </source>
</reference>
<gene>
    <name evidence="2" type="ORF">F7231_18720</name>
</gene>
<dbReference type="SUPFAM" id="SSF159888">
    <property type="entry name" value="YdhG-like"/>
    <property type="match status" value="1"/>
</dbReference>
<reference evidence="3" key="2">
    <citation type="submission" date="2023-07" db="EMBL/GenBank/DDBJ databases">
        <authorList>
            <person name="Jung D.-H."/>
        </authorList>
    </citation>
    <scope>NUCLEOTIDE SEQUENCE [LARGE SCALE GENOMIC DNA]</scope>
    <source>
        <strain evidence="3">JA-25</strain>
    </source>
</reference>
<accession>A0ABX0QIX0</accession>
<dbReference type="Pfam" id="PF08818">
    <property type="entry name" value="DUF1801"/>
    <property type="match status" value="1"/>
</dbReference>
<dbReference type="Gene3D" id="3.90.1150.200">
    <property type="match status" value="1"/>
</dbReference>
<comment type="caution">
    <text evidence="2">The sequence shown here is derived from an EMBL/GenBank/DDBJ whole genome shotgun (WGS) entry which is preliminary data.</text>
</comment>
<evidence type="ECO:0000259" key="1">
    <source>
        <dbReference type="Pfam" id="PF08818"/>
    </source>
</evidence>
<dbReference type="Proteomes" id="UP000606008">
    <property type="component" value="Unassembled WGS sequence"/>
</dbReference>
<dbReference type="RefSeq" id="WP_085414106.1">
    <property type="nucleotide sequence ID" value="NZ_WAEL01000007.1"/>
</dbReference>
<feature type="domain" description="YdhG-like" evidence="1">
    <location>
        <begin position="25"/>
        <end position="113"/>
    </location>
</feature>
<proteinExistence type="predicted"/>
<evidence type="ECO:0000313" key="3">
    <source>
        <dbReference type="Proteomes" id="UP000606008"/>
    </source>
</evidence>
<sequence>MKADIAAPKTIDEYIWAFPEPVQYLLEELRQVIREAAPDAEEAISYQMPAFKLAGKLVYFAAYKTHIGFYPTPSAITAFADELTAYNCAKGTVQFPLDQPLPLDLITRMVQFRAAENRTKAAAK</sequence>
<dbReference type="EMBL" id="WAEL01000007">
    <property type="protein sequence ID" value="NID12214.1"/>
    <property type="molecule type" value="Genomic_DNA"/>
</dbReference>
<evidence type="ECO:0000313" key="2">
    <source>
        <dbReference type="EMBL" id="NID12214.1"/>
    </source>
</evidence>
<keyword evidence="3" id="KW-1185">Reference proteome</keyword>
<name>A0ABX0QIX0_9BACT</name>
<protein>
    <recommendedName>
        <fullName evidence="1">YdhG-like domain-containing protein</fullName>
    </recommendedName>
</protein>